<sequence length="138" mass="15473">MWKTNPILILVFVAFALALVVALWSILRKSFAYISNTVRGLGSSLTSDEAKAIASSIYAEVNAMQTDEDKIVEYLLPLSLPDYYKVQAAFGIVPYNSTFDEFSEIGGDDSNLTEVLNKTLYESQKEEIREKNPFLPIH</sequence>
<dbReference type="Proteomes" id="UP000664044">
    <property type="component" value="Unassembled WGS sequence"/>
</dbReference>
<dbReference type="RefSeq" id="WP_163624585.1">
    <property type="nucleotide sequence ID" value="NZ_JAFLNL010000023.1"/>
</dbReference>
<organism evidence="2 3">
    <name type="scientific">Flagellimonas aurea</name>
    <dbReference type="NCBI Taxonomy" id="2915619"/>
    <lineage>
        <taxon>Bacteria</taxon>
        <taxon>Pseudomonadati</taxon>
        <taxon>Bacteroidota</taxon>
        <taxon>Flavobacteriia</taxon>
        <taxon>Flavobacteriales</taxon>
        <taxon>Flavobacteriaceae</taxon>
        <taxon>Flagellimonas</taxon>
    </lineage>
</organism>
<keyword evidence="1" id="KW-0472">Membrane</keyword>
<keyword evidence="1" id="KW-0812">Transmembrane</keyword>
<gene>
    <name evidence="2" type="ORF">J0656_19950</name>
</gene>
<accession>A0ABS3GA18</accession>
<keyword evidence="3" id="KW-1185">Reference proteome</keyword>
<reference evidence="2 3" key="1">
    <citation type="submission" date="2021-03" db="EMBL/GenBank/DDBJ databases">
        <title>Muricauda lutimaris sp. nov. and Muricauda ruestringensis sp. nov, two marine members of the Flavobacteriaceae isolated from deep sea sediments of Western Pacific.</title>
        <authorList>
            <person name="Zhao S."/>
            <person name="Liu R."/>
        </authorList>
    </citation>
    <scope>NUCLEOTIDE SEQUENCE [LARGE SCALE GENOMIC DNA]</scope>
    <source>
        <strain evidence="2 3">BC31-1-A7</strain>
    </source>
</reference>
<evidence type="ECO:0000313" key="3">
    <source>
        <dbReference type="Proteomes" id="UP000664044"/>
    </source>
</evidence>
<protein>
    <submittedName>
        <fullName evidence="2">Uncharacterized protein</fullName>
    </submittedName>
</protein>
<evidence type="ECO:0000256" key="1">
    <source>
        <dbReference type="SAM" id="Phobius"/>
    </source>
</evidence>
<feature type="transmembrane region" description="Helical" evidence="1">
    <location>
        <begin position="6"/>
        <end position="27"/>
    </location>
</feature>
<evidence type="ECO:0000313" key="2">
    <source>
        <dbReference type="EMBL" id="MBO0356302.1"/>
    </source>
</evidence>
<dbReference type="EMBL" id="JAFLNL010000023">
    <property type="protein sequence ID" value="MBO0356302.1"/>
    <property type="molecule type" value="Genomic_DNA"/>
</dbReference>
<name>A0ABS3GA18_9FLAO</name>
<keyword evidence="1" id="KW-1133">Transmembrane helix</keyword>
<proteinExistence type="predicted"/>
<comment type="caution">
    <text evidence="2">The sequence shown here is derived from an EMBL/GenBank/DDBJ whole genome shotgun (WGS) entry which is preliminary data.</text>
</comment>